<organism evidence="2 3">
    <name type="scientific">Piscirickettsia litoralis</name>
    <dbReference type="NCBI Taxonomy" id="1891921"/>
    <lineage>
        <taxon>Bacteria</taxon>
        <taxon>Pseudomonadati</taxon>
        <taxon>Pseudomonadota</taxon>
        <taxon>Gammaproteobacteria</taxon>
        <taxon>Thiotrichales</taxon>
        <taxon>Piscirickettsiaceae</taxon>
        <taxon>Piscirickettsia</taxon>
    </lineage>
</organism>
<dbReference type="PROSITE" id="PS50878">
    <property type="entry name" value="RT_POL"/>
    <property type="match status" value="1"/>
</dbReference>
<dbReference type="Pfam" id="PF00078">
    <property type="entry name" value="RVT_1"/>
    <property type="match status" value="1"/>
</dbReference>
<accession>A0ABX3A9F9</accession>
<dbReference type="RefSeq" id="WP_069312562.1">
    <property type="nucleotide sequence ID" value="NZ_MDTU01000001.1"/>
</dbReference>
<feature type="domain" description="Reverse transcriptase" evidence="1">
    <location>
        <begin position="1"/>
        <end position="245"/>
    </location>
</feature>
<reference evidence="2 3" key="1">
    <citation type="submission" date="2016-08" db="EMBL/GenBank/DDBJ databases">
        <title>Draft genome sequence of Candidatus Piscirickettsia litoralis, from seawater.</title>
        <authorList>
            <person name="Wan X."/>
            <person name="Lee A.J."/>
            <person name="Hou S."/>
            <person name="Donachie S.P."/>
        </authorList>
    </citation>
    <scope>NUCLEOTIDE SEQUENCE [LARGE SCALE GENOMIC DNA]</scope>
    <source>
        <strain evidence="2 3">Y2</strain>
    </source>
</reference>
<dbReference type="EMBL" id="MDTU01000001">
    <property type="protein sequence ID" value="ODN42764.1"/>
    <property type="molecule type" value="Genomic_DNA"/>
</dbReference>
<evidence type="ECO:0000259" key="1">
    <source>
        <dbReference type="PROSITE" id="PS50878"/>
    </source>
</evidence>
<sequence length="245" mass="28439">MTFSIALNKINDMLSSKSINNLADCYASEIKPRHVNTNHNILINKDGKYTWRSLCLIHPLLYIDLVREITKETNWSLIQSKFDDFKSNPKITCMSLPQVEIFEPYGIGSRIAFWLEHVEKESIRSSLDFQFILHTDIANCYPSIYTHSIAWALHGKEFAKKHRSCKKLLGNKIDKKIRQLNFDQTNGIPQGSVLMDFIAEIVLGCLDRILSNKLDDSGIGKYKIIRYRDDYRIFSNDREELAKNF</sequence>
<evidence type="ECO:0000313" key="2">
    <source>
        <dbReference type="EMBL" id="ODN42764.1"/>
    </source>
</evidence>
<dbReference type="Proteomes" id="UP000094329">
    <property type="component" value="Unassembled WGS sequence"/>
</dbReference>
<name>A0ABX3A9F9_9GAMM</name>
<keyword evidence="3" id="KW-1185">Reference proteome</keyword>
<dbReference type="InterPro" id="IPR000477">
    <property type="entry name" value="RT_dom"/>
</dbReference>
<protein>
    <recommendedName>
        <fullName evidence="1">Reverse transcriptase domain-containing protein</fullName>
    </recommendedName>
</protein>
<gene>
    <name evidence="2" type="ORF">BGC07_07295</name>
</gene>
<proteinExistence type="predicted"/>
<comment type="caution">
    <text evidence="2">The sequence shown here is derived from an EMBL/GenBank/DDBJ whole genome shotgun (WGS) entry which is preliminary data.</text>
</comment>
<evidence type="ECO:0000313" key="3">
    <source>
        <dbReference type="Proteomes" id="UP000094329"/>
    </source>
</evidence>
<dbReference type="CDD" id="cd01646">
    <property type="entry name" value="RT_Bac_retron_I"/>
    <property type="match status" value="1"/>
</dbReference>